<dbReference type="Proteomes" id="UP000077521">
    <property type="component" value="Unassembled WGS sequence"/>
</dbReference>
<feature type="compositionally biased region" description="Polar residues" evidence="1">
    <location>
        <begin position="112"/>
        <end position="122"/>
    </location>
</feature>
<feature type="compositionally biased region" description="Polar residues" evidence="1">
    <location>
        <begin position="1261"/>
        <end position="1277"/>
    </location>
</feature>
<evidence type="ECO:0000256" key="1">
    <source>
        <dbReference type="SAM" id="MobiDB-lite"/>
    </source>
</evidence>
<feature type="region of interest" description="Disordered" evidence="1">
    <location>
        <begin position="1108"/>
        <end position="1167"/>
    </location>
</feature>
<reference evidence="2" key="1">
    <citation type="submission" date="2016-04" db="EMBL/GenBank/DDBJ databases">
        <authorList>
            <person name="Nguyen H.D."/>
            <person name="Samba Siva P."/>
            <person name="Cullis J."/>
            <person name="Levesque C.A."/>
            <person name="Hambleton S."/>
        </authorList>
    </citation>
    <scope>NUCLEOTIDE SEQUENCE</scope>
    <source>
        <strain evidence="2">DAOMC 236416</strain>
    </source>
</reference>
<feature type="compositionally biased region" description="Low complexity" evidence="1">
    <location>
        <begin position="61"/>
        <end position="83"/>
    </location>
</feature>
<feature type="compositionally biased region" description="Low complexity" evidence="1">
    <location>
        <begin position="324"/>
        <end position="345"/>
    </location>
</feature>
<feature type="compositionally biased region" description="Polar residues" evidence="1">
    <location>
        <begin position="346"/>
        <end position="365"/>
    </location>
</feature>
<feature type="compositionally biased region" description="Low complexity" evidence="1">
    <location>
        <begin position="1194"/>
        <end position="1203"/>
    </location>
</feature>
<feature type="region of interest" description="Disordered" evidence="1">
    <location>
        <begin position="308"/>
        <end position="381"/>
    </location>
</feature>
<comment type="caution">
    <text evidence="2">The sequence shown here is derived from an EMBL/GenBank/DDBJ whole genome shotgun (WGS) entry which is preliminary data.</text>
</comment>
<name>A0A177TCR6_9BASI</name>
<protein>
    <submittedName>
        <fullName evidence="2">Uncharacterized protein</fullName>
    </submittedName>
</protein>
<evidence type="ECO:0000313" key="2">
    <source>
        <dbReference type="EMBL" id="KAE8255833.1"/>
    </source>
</evidence>
<feature type="compositionally biased region" description="Low complexity" evidence="1">
    <location>
        <begin position="822"/>
        <end position="837"/>
    </location>
</feature>
<feature type="compositionally biased region" description="Low complexity" evidence="1">
    <location>
        <begin position="123"/>
        <end position="144"/>
    </location>
</feature>
<feature type="compositionally biased region" description="Polar residues" evidence="1">
    <location>
        <begin position="796"/>
        <end position="810"/>
    </location>
</feature>
<feature type="compositionally biased region" description="Polar residues" evidence="1">
    <location>
        <begin position="1136"/>
        <end position="1160"/>
    </location>
</feature>
<organism evidence="2 3">
    <name type="scientific">Tilletia indica</name>
    <dbReference type="NCBI Taxonomy" id="43049"/>
    <lineage>
        <taxon>Eukaryota</taxon>
        <taxon>Fungi</taxon>
        <taxon>Dikarya</taxon>
        <taxon>Basidiomycota</taxon>
        <taxon>Ustilaginomycotina</taxon>
        <taxon>Exobasidiomycetes</taxon>
        <taxon>Tilletiales</taxon>
        <taxon>Tilletiaceae</taxon>
        <taxon>Tilletia</taxon>
    </lineage>
</organism>
<feature type="region of interest" description="Disordered" evidence="1">
    <location>
        <begin position="473"/>
        <end position="515"/>
    </location>
</feature>
<accession>A0A177TCR6</accession>
<feature type="region of interest" description="Disordered" evidence="1">
    <location>
        <begin position="1448"/>
        <end position="1505"/>
    </location>
</feature>
<feature type="compositionally biased region" description="Polar residues" evidence="1">
    <location>
        <begin position="45"/>
        <end position="56"/>
    </location>
</feature>
<feature type="compositionally biased region" description="Acidic residues" evidence="1">
    <location>
        <begin position="1295"/>
        <end position="1307"/>
    </location>
</feature>
<sequence length="1505" mass="153394">MTSTSSSPPSSTANLARRSLSTASRPQPPKTLAPPEVLIIVRPPQNKNTNPLNLQIQLLHPPTTTSPKSSSGSTAGGSTNNSPHSTPHNSLSRRAAAAANAIGLVHEEEDGSSPTHSGGSYTPSQRPPSKLLRRSSSMASTRSAGTNASSSAALPISNLSLFSAGGGGGASGSTGMSAGPHYFSNTPGSTAQITSPFASSTSLSSSTAAMTTATPLSPSGSAFSTASSSTTLTSRGRSVTPLYNLHVHNILPTTVNDAATEGRVAKFGRKALDIDGLGSLEARPLYWGLNDLDTLQRQLELTVGVRTGLESGQPEHDEPKINLASSSSAQAPSATAAQQRSAATSVTNSLSASVNSAQLNGSSQGDIPEEDEGTAQVQQPPTSFQAMTPEAQEHNFPEYSGTAGEERIAFPSVSPRMTTQNMPSSPIAGISNKLINRFKRFSITGAGGAASDRSVSPARSLVEDASAKISAGLNRRPKSVIPMSDSGSANSNGDKDSSDGHHHLQAPPPTDEGRSHSLLRASIDRRPESIAAHCRPLSSAGSRVSVPSFPGLGAPSMLPSASASSLSLPTVHGGELVSALVPTPPRANGERQPDGYYWIVRKWTPRALDQQSGSLNRDSSASSGIGSKFSLRRRASEEALTPPQLDSRGSSAFGGASPAAGAGEGRRSMSVIRRSLHISEMDSGRGGPFVGDSNARAQSQSNSRISLDGIGSGLSGLGAKLLNAAKDLGTNTTANASTPQTRVATATGANPVLTAVWNKFHLHNRLALVEQVGTSSRTRERERESTGQVPVRSPSIAPSTRSGGSPNEHSNMLRIASDNVNGRRGSATTSSTGLTAAFPPHSPTDSTTALSNSLHETPNAPPISSPSPSTTLIPHPPAESIELRFEWTREIRSQKRRKQREDAAVNAAKARVRAAAEMRREERRRSRRVGAGISVDQLFEREMAVAGAGLAPSPKSQVVGLPALSPPVVESEAGAGAGAQSAGRSVGSKFAAACGGLATWSFGGGAAATDASKRLSVPSTGAGEMGALDANGAPVVGVHVTPASPIALKGNSPTTASPAIGASSPCSSSGFASVASAAADILSHLPSSAAGFLGVTSALAPVQTTAAAPVPGSVATSRSASAGRLTVAPIEDAGSRTPTAERSNVIDSSNGRPSLDSYSSDPRVGRPSGMFLDAAAVASVGGGGGDKTSPSRPTSLSGTSSVTGGSGMSSDIQLPSHSDDGQGQGRVSPSAKVEAARQAAADKLEGASRRLNSRSEGGERTLSNVRSRWSSEVSASGTAMPDVYGTMGSEMGGKDEEDEEELSDQEDSERPWTCHLVLGPGVRIPLGTLVPAPHHPKILGQLAVPYPLPDLSMCGVGPLARGITRDELKDVVSVTAMHLVVREGFGGIGKVPGRPGTVSSAPGFIPPGATALKSTSSVNVVNGGGRALPSRSLDLSSPAAIIAASTSLSAAPAPRRPRERGWRLSMGTPNSGSPPGTMSPVDEKTATAVSEAATAATVEANSAQA</sequence>
<feature type="compositionally biased region" description="Low complexity" evidence="1">
    <location>
        <begin position="619"/>
        <end position="629"/>
    </location>
</feature>
<feature type="compositionally biased region" description="Basic and acidic residues" evidence="1">
    <location>
        <begin position="493"/>
        <end position="502"/>
    </location>
</feature>
<feature type="compositionally biased region" description="Low complexity" evidence="1">
    <location>
        <begin position="1486"/>
        <end position="1505"/>
    </location>
</feature>
<feature type="region of interest" description="Disordered" evidence="1">
    <location>
        <begin position="211"/>
        <end position="235"/>
    </location>
</feature>
<reference evidence="2" key="2">
    <citation type="journal article" date="2019" name="IMA Fungus">
        <title>Genome sequencing and comparison of five Tilletia species to identify candidate genes for the detection of regulated species infecting wheat.</title>
        <authorList>
            <person name="Nguyen H.D.T."/>
            <person name="Sultana T."/>
            <person name="Kesanakurti P."/>
            <person name="Hambleton S."/>
        </authorList>
    </citation>
    <scope>NUCLEOTIDE SEQUENCE</scope>
    <source>
        <strain evidence="2">DAOMC 236416</strain>
    </source>
</reference>
<proteinExistence type="predicted"/>
<feature type="region of interest" description="Disordered" evidence="1">
    <location>
        <begin position="1180"/>
        <end position="1310"/>
    </location>
</feature>
<feature type="compositionally biased region" description="Polar residues" evidence="1">
    <location>
        <begin position="1467"/>
        <end position="1476"/>
    </location>
</feature>
<gene>
    <name evidence="2" type="ORF">A4X13_0g2905</name>
</gene>
<feature type="region of interest" description="Disordered" evidence="1">
    <location>
        <begin position="610"/>
        <end position="668"/>
    </location>
</feature>
<feature type="region of interest" description="Disordered" evidence="1">
    <location>
        <begin position="1"/>
        <end position="150"/>
    </location>
</feature>
<dbReference type="EMBL" id="LWDF02000149">
    <property type="protein sequence ID" value="KAE8255833.1"/>
    <property type="molecule type" value="Genomic_DNA"/>
</dbReference>
<feature type="compositionally biased region" description="Polar residues" evidence="1">
    <location>
        <begin position="843"/>
        <end position="856"/>
    </location>
</feature>
<feature type="region of interest" description="Disordered" evidence="1">
    <location>
        <begin position="773"/>
        <end position="870"/>
    </location>
</feature>
<keyword evidence="3" id="KW-1185">Reference proteome</keyword>
<feature type="compositionally biased region" description="Low complexity" evidence="1">
    <location>
        <begin position="1"/>
        <end position="12"/>
    </location>
</feature>
<evidence type="ECO:0000313" key="3">
    <source>
        <dbReference type="Proteomes" id="UP000077521"/>
    </source>
</evidence>
<feature type="compositionally biased region" description="Low complexity" evidence="1">
    <location>
        <begin position="647"/>
        <end position="661"/>
    </location>
</feature>